<evidence type="ECO:0000313" key="3">
    <source>
        <dbReference type="Proteomes" id="UP000176780"/>
    </source>
</evidence>
<dbReference type="STRING" id="1797727.A3B51_02125"/>
<evidence type="ECO:0008006" key="4">
    <source>
        <dbReference type="Google" id="ProtNLM"/>
    </source>
</evidence>
<proteinExistence type="predicted"/>
<feature type="transmembrane region" description="Helical" evidence="1">
    <location>
        <begin position="240"/>
        <end position="260"/>
    </location>
</feature>
<feature type="transmembrane region" description="Helical" evidence="1">
    <location>
        <begin position="169"/>
        <end position="185"/>
    </location>
</feature>
<feature type="transmembrane region" description="Helical" evidence="1">
    <location>
        <begin position="319"/>
        <end position="337"/>
    </location>
</feature>
<dbReference type="EMBL" id="MFBQ01000014">
    <property type="protein sequence ID" value="OGE04991.1"/>
    <property type="molecule type" value="Genomic_DNA"/>
</dbReference>
<protein>
    <recommendedName>
        <fullName evidence="4">Glycosyltransferase RgtA/B/C/D-like domain-containing protein</fullName>
    </recommendedName>
</protein>
<sequence>MIRSWLLLPLILLVHLILLINTRFTLWPEMVVYPYLLNNGFLLYRDIINPYPPLLSYALAIFARIFGYQPFPYQILTWGIILITDLVIFITGKKIFKKNSYAFISTLFFTILSIPFSINVLWFDLIQTPIIVIAFYYFYKFFLYKKPNKAVLFFSIFFLTIAFFIKQQVLWLFLWFFIVSVIKFGKKVKNIFIENAYVLLPFAVLLILQVLFFWQKNLVEDFLFWVFYFPFFKASKMPGYILLPTIRQFAVLIGLFLLFTPIIRRKFEINLIVTCALTLILFAYPRFDYFHLIPSIALLSIAFGPAVESYFKRAFFFKPLILAALIYLSIFTVRYFINNWQAQVRFFEPEILTAANFLRQITNENEPVYIQNGPDQLLPLSGRIPVKPWADEFPWYLELQGKQEKIVESLKEQNPRFVVYKPYDIGGRYDLGSYRPEKIAYYLDQNYQKSIQISDSLWLKIRK</sequence>
<feature type="transmembrane region" description="Helical" evidence="1">
    <location>
        <begin position="122"/>
        <end position="139"/>
    </location>
</feature>
<keyword evidence="1" id="KW-0812">Transmembrane</keyword>
<feature type="transmembrane region" description="Helical" evidence="1">
    <location>
        <begin position="6"/>
        <end position="26"/>
    </location>
</feature>
<feature type="transmembrane region" description="Helical" evidence="1">
    <location>
        <begin position="197"/>
        <end position="215"/>
    </location>
</feature>
<feature type="transmembrane region" description="Helical" evidence="1">
    <location>
        <begin position="290"/>
        <end position="307"/>
    </location>
</feature>
<accession>A0A1F5HLK3</accession>
<feature type="transmembrane region" description="Helical" evidence="1">
    <location>
        <begin position="267"/>
        <end position="284"/>
    </location>
</feature>
<evidence type="ECO:0000313" key="2">
    <source>
        <dbReference type="EMBL" id="OGE04991.1"/>
    </source>
</evidence>
<comment type="caution">
    <text evidence="2">The sequence shown here is derived from an EMBL/GenBank/DDBJ whole genome shotgun (WGS) entry which is preliminary data.</text>
</comment>
<organism evidence="2 3">
    <name type="scientific">Candidatus Curtissbacteria bacterium RIFCSPLOWO2_01_FULL_41_18</name>
    <dbReference type="NCBI Taxonomy" id="1797727"/>
    <lineage>
        <taxon>Bacteria</taxon>
        <taxon>Candidatus Curtissiibacteriota</taxon>
    </lineage>
</organism>
<gene>
    <name evidence="2" type="ORF">A3B51_02125</name>
</gene>
<dbReference type="AlphaFoldDB" id="A0A1F5HLK3"/>
<keyword evidence="1" id="KW-0472">Membrane</keyword>
<feature type="transmembrane region" description="Helical" evidence="1">
    <location>
        <begin position="99"/>
        <end position="116"/>
    </location>
</feature>
<reference evidence="2 3" key="1">
    <citation type="journal article" date="2016" name="Nat. Commun.">
        <title>Thousands of microbial genomes shed light on interconnected biogeochemical processes in an aquifer system.</title>
        <authorList>
            <person name="Anantharaman K."/>
            <person name="Brown C.T."/>
            <person name="Hug L.A."/>
            <person name="Sharon I."/>
            <person name="Castelle C.J."/>
            <person name="Probst A.J."/>
            <person name="Thomas B.C."/>
            <person name="Singh A."/>
            <person name="Wilkins M.J."/>
            <person name="Karaoz U."/>
            <person name="Brodie E.L."/>
            <person name="Williams K.H."/>
            <person name="Hubbard S.S."/>
            <person name="Banfield J.F."/>
        </authorList>
    </citation>
    <scope>NUCLEOTIDE SEQUENCE [LARGE SCALE GENOMIC DNA]</scope>
</reference>
<feature type="transmembrane region" description="Helical" evidence="1">
    <location>
        <begin position="73"/>
        <end position="92"/>
    </location>
</feature>
<feature type="transmembrane region" description="Helical" evidence="1">
    <location>
        <begin position="146"/>
        <end position="163"/>
    </location>
</feature>
<dbReference type="Proteomes" id="UP000176780">
    <property type="component" value="Unassembled WGS sequence"/>
</dbReference>
<keyword evidence="1" id="KW-1133">Transmembrane helix</keyword>
<evidence type="ECO:0000256" key="1">
    <source>
        <dbReference type="SAM" id="Phobius"/>
    </source>
</evidence>
<name>A0A1F5HLK3_9BACT</name>